<accession>A0A1C7PAS7</accession>
<dbReference type="InterPro" id="IPR003691">
    <property type="entry name" value="FluC"/>
</dbReference>
<evidence type="ECO:0000256" key="10">
    <source>
        <dbReference type="ARBA" id="ARBA00035585"/>
    </source>
</evidence>
<keyword evidence="11" id="KW-0479">Metal-binding</keyword>
<dbReference type="AlphaFoldDB" id="A0A1C7PAS7"/>
<comment type="similarity">
    <text evidence="9 11">Belongs to the fluoride channel Fluc/FEX (TC 1.A.43) family.</text>
</comment>
<keyword evidence="3" id="KW-0997">Cell inner membrane</keyword>
<gene>
    <name evidence="11" type="primary">fluC</name>
    <name evidence="11" type="synonym">crcB</name>
    <name evidence="12" type="ORF">PYTT_0626</name>
</gene>
<dbReference type="GO" id="GO:0005886">
    <property type="term" value="C:plasma membrane"/>
    <property type="evidence" value="ECO:0007669"/>
    <property type="project" value="UniProtKB-SubCell"/>
</dbReference>
<keyword evidence="7 11" id="KW-0472">Membrane</keyword>
<comment type="function">
    <text evidence="11">Fluoride-specific ion channel. Important for reducing fluoride concentration in the cell, thus reducing its toxicity.</text>
</comment>
<reference evidence="13" key="1">
    <citation type="submission" date="2016-09" db="EMBL/GenBank/DDBJ databases">
        <authorList>
            <person name="Koehorst J."/>
        </authorList>
    </citation>
    <scope>NUCLEOTIDE SEQUENCE [LARGE SCALE GENOMIC DNA]</scope>
</reference>
<dbReference type="EMBL" id="LT629973">
    <property type="protein sequence ID" value="SEH77192.1"/>
    <property type="molecule type" value="Genomic_DNA"/>
</dbReference>
<keyword evidence="2 11" id="KW-1003">Cell membrane</keyword>
<evidence type="ECO:0000256" key="9">
    <source>
        <dbReference type="ARBA" id="ARBA00035120"/>
    </source>
</evidence>
<keyword evidence="8 11" id="KW-0407">Ion channel</keyword>
<proteinExistence type="inferred from homology"/>
<evidence type="ECO:0000256" key="6">
    <source>
        <dbReference type="ARBA" id="ARBA00023065"/>
    </source>
</evidence>
<keyword evidence="11" id="KW-0813">Transport</keyword>
<feature type="binding site" evidence="11">
    <location>
        <position position="80"/>
    </location>
    <ligand>
        <name>Na(+)</name>
        <dbReference type="ChEBI" id="CHEBI:29101"/>
        <note>structural</note>
    </ligand>
</feature>
<feature type="transmembrane region" description="Helical" evidence="11">
    <location>
        <begin position="73"/>
        <end position="93"/>
    </location>
</feature>
<keyword evidence="11" id="KW-0915">Sodium</keyword>
<feature type="transmembrane region" description="Helical" evidence="11">
    <location>
        <begin position="105"/>
        <end position="125"/>
    </location>
</feature>
<feature type="binding site" evidence="11">
    <location>
        <position position="83"/>
    </location>
    <ligand>
        <name>Na(+)</name>
        <dbReference type="ChEBI" id="CHEBI:29101"/>
        <note>structural</note>
    </ligand>
</feature>
<dbReference type="GO" id="GO:0140114">
    <property type="term" value="P:cellular detoxification of fluoride"/>
    <property type="evidence" value="ECO:0007669"/>
    <property type="project" value="UniProtKB-UniRule"/>
</dbReference>
<feature type="transmembrane region" description="Helical" evidence="11">
    <location>
        <begin position="41"/>
        <end position="61"/>
    </location>
</feature>
<protein>
    <recommendedName>
        <fullName evidence="11">Fluoride-specific ion channel FluC</fullName>
    </recommendedName>
</protein>
<comment type="catalytic activity">
    <reaction evidence="10">
        <text>fluoride(in) = fluoride(out)</text>
        <dbReference type="Rhea" id="RHEA:76159"/>
        <dbReference type="ChEBI" id="CHEBI:17051"/>
    </reaction>
    <physiologicalReaction direction="left-to-right" evidence="10">
        <dbReference type="Rhea" id="RHEA:76160"/>
    </physiologicalReaction>
</comment>
<keyword evidence="5 11" id="KW-1133">Transmembrane helix</keyword>
<sequence length="127" mass="13448">MAAGTSLLLVFIGGGIGASMRYLMEFGIVRIFPWDDGRPWSILMINLFGCLLLGLLAGWLGRHQQAAPWLSPLLVTGILGGFTTFSTFALQLAKLSLMGESKTGLLLALASVLGGYLLAASGYLATR</sequence>
<keyword evidence="4 11" id="KW-0812">Transmembrane</keyword>
<evidence type="ECO:0000256" key="1">
    <source>
        <dbReference type="ARBA" id="ARBA00004651"/>
    </source>
</evidence>
<dbReference type="Proteomes" id="UP000176204">
    <property type="component" value="Chromosome I"/>
</dbReference>
<dbReference type="OrthoDB" id="9815830at2"/>
<evidence type="ECO:0000313" key="13">
    <source>
        <dbReference type="Proteomes" id="UP000176204"/>
    </source>
</evidence>
<dbReference type="KEGG" id="agl:PYTT_0626"/>
<comment type="subcellular location">
    <subcellularLocation>
        <location evidence="1 11">Cell membrane</location>
        <topology evidence="1 11">Multi-pass membrane protein</topology>
    </subcellularLocation>
</comment>
<organism evidence="12 13">
    <name type="scientific">Akkermansia glycaniphila</name>
    <dbReference type="NCBI Taxonomy" id="1679444"/>
    <lineage>
        <taxon>Bacteria</taxon>
        <taxon>Pseudomonadati</taxon>
        <taxon>Verrucomicrobiota</taxon>
        <taxon>Verrucomicrobiia</taxon>
        <taxon>Verrucomicrobiales</taxon>
        <taxon>Akkermansiaceae</taxon>
        <taxon>Akkermansia</taxon>
    </lineage>
</organism>
<dbReference type="STRING" id="1679444.PYTT_0626"/>
<evidence type="ECO:0000256" key="4">
    <source>
        <dbReference type="ARBA" id="ARBA00022692"/>
    </source>
</evidence>
<evidence type="ECO:0000256" key="7">
    <source>
        <dbReference type="ARBA" id="ARBA00023136"/>
    </source>
</evidence>
<name>A0A1C7PAS7_9BACT</name>
<evidence type="ECO:0000256" key="5">
    <source>
        <dbReference type="ARBA" id="ARBA00022989"/>
    </source>
</evidence>
<dbReference type="GO" id="GO:0062054">
    <property type="term" value="F:fluoride channel activity"/>
    <property type="evidence" value="ECO:0007669"/>
    <property type="project" value="UniProtKB-UniRule"/>
</dbReference>
<evidence type="ECO:0000256" key="3">
    <source>
        <dbReference type="ARBA" id="ARBA00022519"/>
    </source>
</evidence>
<evidence type="ECO:0000313" key="12">
    <source>
        <dbReference type="EMBL" id="SEH77192.1"/>
    </source>
</evidence>
<comment type="activity regulation">
    <text evidence="11">Na(+) is not transported, but it plays an essential structural role and its presence is essential for fluoride channel function.</text>
</comment>
<dbReference type="GO" id="GO:0046872">
    <property type="term" value="F:metal ion binding"/>
    <property type="evidence" value="ECO:0007669"/>
    <property type="project" value="UniProtKB-KW"/>
</dbReference>
<evidence type="ECO:0000256" key="2">
    <source>
        <dbReference type="ARBA" id="ARBA00022475"/>
    </source>
</evidence>
<evidence type="ECO:0000256" key="11">
    <source>
        <dbReference type="HAMAP-Rule" id="MF_00454"/>
    </source>
</evidence>
<dbReference type="Pfam" id="PF02537">
    <property type="entry name" value="CRCB"/>
    <property type="match status" value="1"/>
</dbReference>
<dbReference type="RefSeq" id="WP_067777088.1">
    <property type="nucleotide sequence ID" value="NZ_LIGX01000032.1"/>
</dbReference>
<evidence type="ECO:0000256" key="8">
    <source>
        <dbReference type="ARBA" id="ARBA00023303"/>
    </source>
</evidence>
<keyword evidence="13" id="KW-1185">Reference proteome</keyword>
<keyword evidence="6 11" id="KW-0406">Ion transport</keyword>
<dbReference type="HAMAP" id="MF_00454">
    <property type="entry name" value="FluC"/>
    <property type="match status" value="1"/>
</dbReference>